<organism evidence="2">
    <name type="scientific">Sheuella amnicola</name>
    <dbReference type="NCBI Taxonomy" id="2707330"/>
    <lineage>
        <taxon>Bacteria</taxon>
        <taxon>Pseudomonadati</taxon>
        <taxon>Pseudomonadota</taxon>
        <taxon>Betaproteobacteria</taxon>
        <taxon>Burkholderiales</taxon>
        <taxon>Alcaligenaceae</taxon>
        <taxon>Sheuella</taxon>
    </lineage>
</organism>
<accession>A0A6B2R0Z5</accession>
<proteinExistence type="predicted"/>
<evidence type="ECO:0000313" key="2">
    <source>
        <dbReference type="EMBL" id="NDY83718.1"/>
    </source>
</evidence>
<keyword evidence="1" id="KW-0732">Signal</keyword>
<feature type="signal peptide" evidence="1">
    <location>
        <begin position="1"/>
        <end position="20"/>
    </location>
</feature>
<name>A0A6B2R0Z5_9BURK</name>
<evidence type="ECO:0000256" key="1">
    <source>
        <dbReference type="SAM" id="SignalP"/>
    </source>
</evidence>
<sequence>MKLRIILISFALAVSNLSWSAPDDKEHKPLYGGQLVVVKDIDYELVVNSTTLVLYIRDHGKPVDISKAMANLTLLTGSERQEIELKPNGEKLEATGSFKVGAGTKVVAIIINNGKQSTVRLVMQ</sequence>
<comment type="caution">
    <text evidence="2">The sequence shown here is derived from an EMBL/GenBank/DDBJ whole genome shotgun (WGS) entry which is preliminary data.</text>
</comment>
<gene>
    <name evidence="2" type="ORF">G3I67_10780</name>
</gene>
<protein>
    <submittedName>
        <fullName evidence="2">Uncharacterized protein</fullName>
    </submittedName>
</protein>
<feature type="chain" id="PRO_5025526350" evidence="1">
    <location>
        <begin position="21"/>
        <end position="124"/>
    </location>
</feature>
<dbReference type="AlphaFoldDB" id="A0A6B2R0Z5"/>
<reference evidence="2" key="1">
    <citation type="submission" date="2020-02" db="EMBL/GenBank/DDBJ databases">
        <authorList>
            <person name="Chen W.-M."/>
        </authorList>
    </citation>
    <scope>NUCLEOTIDE SEQUENCE</scope>
    <source>
        <strain evidence="2">NBD-18</strain>
    </source>
</reference>
<dbReference type="RefSeq" id="WP_163655174.1">
    <property type="nucleotide sequence ID" value="NZ_JAAGRN010000006.1"/>
</dbReference>
<dbReference type="EMBL" id="JAAGRN010000006">
    <property type="protein sequence ID" value="NDY83718.1"/>
    <property type="molecule type" value="Genomic_DNA"/>
</dbReference>